<accession>A0A0F9BY73</accession>
<gene>
    <name evidence="3" type="ORF">LCGC14_2470950</name>
</gene>
<keyword evidence="1" id="KW-0175">Coiled coil</keyword>
<proteinExistence type="predicted"/>
<feature type="compositionally biased region" description="Basic and acidic residues" evidence="2">
    <location>
        <begin position="242"/>
        <end position="251"/>
    </location>
</feature>
<comment type="caution">
    <text evidence="3">The sequence shown here is derived from an EMBL/GenBank/DDBJ whole genome shotgun (WGS) entry which is preliminary data.</text>
</comment>
<dbReference type="AlphaFoldDB" id="A0A0F9BY73"/>
<reference evidence="3" key="1">
    <citation type="journal article" date="2015" name="Nature">
        <title>Complex archaea that bridge the gap between prokaryotes and eukaryotes.</title>
        <authorList>
            <person name="Spang A."/>
            <person name="Saw J.H."/>
            <person name="Jorgensen S.L."/>
            <person name="Zaremba-Niedzwiedzka K."/>
            <person name="Martijn J."/>
            <person name="Lind A.E."/>
            <person name="van Eijk R."/>
            <person name="Schleper C."/>
            <person name="Guy L."/>
            <person name="Ettema T.J."/>
        </authorList>
    </citation>
    <scope>NUCLEOTIDE SEQUENCE</scope>
</reference>
<evidence type="ECO:0000256" key="1">
    <source>
        <dbReference type="SAM" id="Coils"/>
    </source>
</evidence>
<feature type="non-terminal residue" evidence="3">
    <location>
        <position position="1"/>
    </location>
</feature>
<dbReference type="EMBL" id="LAZR01038688">
    <property type="protein sequence ID" value="KKL18897.1"/>
    <property type="molecule type" value="Genomic_DNA"/>
</dbReference>
<feature type="region of interest" description="Disordered" evidence="2">
    <location>
        <begin position="241"/>
        <end position="264"/>
    </location>
</feature>
<organism evidence="3">
    <name type="scientific">marine sediment metagenome</name>
    <dbReference type="NCBI Taxonomy" id="412755"/>
    <lineage>
        <taxon>unclassified sequences</taxon>
        <taxon>metagenomes</taxon>
        <taxon>ecological metagenomes</taxon>
    </lineage>
</organism>
<evidence type="ECO:0000256" key="2">
    <source>
        <dbReference type="SAM" id="MobiDB-lite"/>
    </source>
</evidence>
<protein>
    <submittedName>
        <fullName evidence="3">Uncharacterized protein</fullName>
    </submittedName>
</protein>
<feature type="coiled-coil region" evidence="1">
    <location>
        <begin position="177"/>
        <end position="211"/>
    </location>
</feature>
<evidence type="ECO:0000313" key="3">
    <source>
        <dbReference type="EMBL" id="KKL18897.1"/>
    </source>
</evidence>
<name>A0A0F9BY73_9ZZZZ</name>
<feature type="compositionally biased region" description="Basic residues" evidence="2">
    <location>
        <begin position="252"/>
        <end position="261"/>
    </location>
</feature>
<sequence>EISLKSLFKENPSKILPFIKKTMKLSSEDEDNINKKIEDAAKKFKGEGRVTPKDALRTDAKSFMKYFYYAKQRGEISTEVMKMFLNIAKPHYGIVNYGYEGIHGTGIEDEDEDGNGKEMNYTELYYNVIGQGVPAHLKKKIEFWREKKRLERSGDKSKKVERDIDYYGDIIDKISEYVKAKASLPKIEKQVDKYEEQVNKYEEQVNKYKKQINDRFELYRKNTSNPLIKYEDAFGFYSTSQKNKDKEDQKNLKKSQKNLKKSQKDFDDEKEIKDNIDKNIKIFDEYLPTLSLLANSKNFKFLKESFLNTKNYISKLSEIRNKCSNIKLASSQVSSIDNLMDKAINSFEQLFFDISG</sequence>